<dbReference type="HOGENOM" id="CLU_008698_4_1_1"/>
<dbReference type="EC" id="2.7.7.7" evidence="4"/>
<keyword evidence="12" id="KW-0456">Lyase</keyword>
<dbReference type="Pfam" id="PF14791">
    <property type="entry name" value="DNA_pol_B_thumb"/>
    <property type="match status" value="1"/>
</dbReference>
<evidence type="ECO:0000259" key="16">
    <source>
        <dbReference type="PROSITE" id="PS50172"/>
    </source>
</evidence>
<dbReference type="FunFam" id="1.10.150.20:FF:000010">
    <property type="entry name" value="DNA polymerase lambda"/>
    <property type="match status" value="1"/>
</dbReference>
<keyword evidence="6" id="KW-0808">Transferase</keyword>
<dbReference type="InterPro" id="IPR027421">
    <property type="entry name" value="DNA_pol_lamdba_lyase_dom_sf"/>
</dbReference>
<reference evidence="17 18" key="1">
    <citation type="submission" date="2015-01" db="EMBL/GenBank/DDBJ databases">
        <title>The Genome Sequence of Ochroconis gallopava CBS43764.</title>
        <authorList>
            <consortium name="The Broad Institute Genomics Platform"/>
            <person name="Cuomo C."/>
            <person name="de Hoog S."/>
            <person name="Gorbushina A."/>
            <person name="Stielow B."/>
            <person name="Teixiera M."/>
            <person name="Abouelleil A."/>
            <person name="Chapman S.B."/>
            <person name="Priest M."/>
            <person name="Young S.K."/>
            <person name="Wortman J."/>
            <person name="Nusbaum C."/>
            <person name="Birren B."/>
        </authorList>
    </citation>
    <scope>NUCLEOTIDE SEQUENCE [LARGE SCALE GENOMIC DNA]</scope>
    <source>
        <strain evidence="17 18">CBS 43764</strain>
    </source>
</reference>
<dbReference type="RefSeq" id="XP_016211974.1">
    <property type="nucleotide sequence ID" value="XM_016360262.1"/>
</dbReference>
<feature type="compositionally biased region" description="Polar residues" evidence="15">
    <location>
        <begin position="140"/>
        <end position="159"/>
    </location>
</feature>
<keyword evidence="9" id="KW-0227">DNA damage</keyword>
<keyword evidence="10" id="KW-0239">DNA-directed DNA polymerase</keyword>
<dbReference type="VEuPathDB" id="FungiDB:PV09_06595"/>
<proteinExistence type="inferred from homology"/>
<dbReference type="CDD" id="cd00141">
    <property type="entry name" value="NT_POLXc"/>
    <property type="match status" value="1"/>
</dbReference>
<feature type="region of interest" description="Disordered" evidence="15">
    <location>
        <begin position="87"/>
        <end position="111"/>
    </location>
</feature>
<evidence type="ECO:0000256" key="8">
    <source>
        <dbReference type="ARBA" id="ARBA00022723"/>
    </source>
</evidence>
<gene>
    <name evidence="17" type="ORF">PV09_06595</name>
</gene>
<dbReference type="Pfam" id="PF14792">
    <property type="entry name" value="DNA_pol_B_palm"/>
    <property type="match status" value="1"/>
</dbReference>
<dbReference type="GO" id="GO:0005634">
    <property type="term" value="C:nucleus"/>
    <property type="evidence" value="ECO:0007669"/>
    <property type="project" value="UniProtKB-SubCell"/>
</dbReference>
<dbReference type="GO" id="GO:0046872">
    <property type="term" value="F:metal ion binding"/>
    <property type="evidence" value="ECO:0007669"/>
    <property type="project" value="UniProtKB-KW"/>
</dbReference>
<keyword evidence="8" id="KW-0479">Metal-binding</keyword>
<dbReference type="SUPFAM" id="SSF52113">
    <property type="entry name" value="BRCT domain"/>
    <property type="match status" value="1"/>
</dbReference>
<evidence type="ECO:0000256" key="6">
    <source>
        <dbReference type="ARBA" id="ARBA00022679"/>
    </source>
</evidence>
<dbReference type="SMART" id="SM00483">
    <property type="entry name" value="POLXc"/>
    <property type="match status" value="1"/>
</dbReference>
<dbReference type="PRINTS" id="PR00870">
    <property type="entry name" value="DNAPOLXBETA"/>
</dbReference>
<dbReference type="InterPro" id="IPR002008">
    <property type="entry name" value="DNA_pol_X_beta-like"/>
</dbReference>
<dbReference type="SUPFAM" id="SSF47802">
    <property type="entry name" value="DNA polymerase beta, N-terminal domain-like"/>
    <property type="match status" value="1"/>
</dbReference>
<evidence type="ECO:0000256" key="13">
    <source>
        <dbReference type="ARBA" id="ARBA00023242"/>
    </source>
</evidence>
<organism evidence="17 18">
    <name type="scientific">Verruconis gallopava</name>
    <dbReference type="NCBI Taxonomy" id="253628"/>
    <lineage>
        <taxon>Eukaryota</taxon>
        <taxon>Fungi</taxon>
        <taxon>Dikarya</taxon>
        <taxon>Ascomycota</taxon>
        <taxon>Pezizomycotina</taxon>
        <taxon>Dothideomycetes</taxon>
        <taxon>Pleosporomycetidae</taxon>
        <taxon>Venturiales</taxon>
        <taxon>Sympoventuriaceae</taxon>
        <taxon>Verruconis</taxon>
    </lineage>
</organism>
<dbReference type="FunFam" id="1.10.150.110:FF:000005">
    <property type="entry name" value="DNA polymerase POL4"/>
    <property type="match status" value="1"/>
</dbReference>
<dbReference type="SUPFAM" id="SSF81301">
    <property type="entry name" value="Nucleotidyltransferase"/>
    <property type="match status" value="1"/>
</dbReference>
<dbReference type="InterPro" id="IPR001357">
    <property type="entry name" value="BRCT_dom"/>
</dbReference>
<dbReference type="PANTHER" id="PTHR11276">
    <property type="entry name" value="DNA POLYMERASE TYPE-X FAMILY MEMBER"/>
    <property type="match status" value="1"/>
</dbReference>
<dbReference type="AlphaFoldDB" id="A0A0D2A6C0"/>
<dbReference type="GO" id="GO:0006303">
    <property type="term" value="P:double-strand break repair via nonhomologous end joining"/>
    <property type="evidence" value="ECO:0007669"/>
    <property type="project" value="TreeGrafter"/>
</dbReference>
<feature type="domain" description="BRCT" evidence="16">
    <location>
        <begin position="191"/>
        <end position="216"/>
    </location>
</feature>
<dbReference type="FunFam" id="3.30.210.10:FF:000005">
    <property type="entry name" value="DNA polymerase IV"/>
    <property type="match status" value="1"/>
</dbReference>
<dbReference type="Pfam" id="PF14716">
    <property type="entry name" value="HHH_8"/>
    <property type="match status" value="1"/>
</dbReference>
<evidence type="ECO:0000256" key="3">
    <source>
        <dbReference type="ARBA" id="ARBA00008323"/>
    </source>
</evidence>
<dbReference type="Gene3D" id="1.10.150.110">
    <property type="entry name" value="DNA polymerase beta, N-terminal domain-like"/>
    <property type="match status" value="1"/>
</dbReference>
<comment type="catalytic activity">
    <reaction evidence="14">
        <text>DNA(n) + a 2'-deoxyribonucleoside 5'-triphosphate = DNA(n+1) + diphosphate</text>
        <dbReference type="Rhea" id="RHEA:22508"/>
        <dbReference type="Rhea" id="RHEA-COMP:17339"/>
        <dbReference type="Rhea" id="RHEA-COMP:17340"/>
        <dbReference type="ChEBI" id="CHEBI:33019"/>
        <dbReference type="ChEBI" id="CHEBI:61560"/>
        <dbReference type="ChEBI" id="CHEBI:173112"/>
        <dbReference type="EC" id="2.7.7.7"/>
    </reaction>
</comment>
<evidence type="ECO:0000256" key="10">
    <source>
        <dbReference type="ARBA" id="ARBA00022932"/>
    </source>
</evidence>
<comment type="similarity">
    <text evidence="3">Belongs to the DNA polymerase type-X family.</text>
</comment>
<dbReference type="Gene3D" id="1.10.150.20">
    <property type="entry name" value="5' to 3' exonuclease, C-terminal subdomain"/>
    <property type="match status" value="1"/>
</dbReference>
<feature type="compositionally biased region" description="Polar residues" evidence="15">
    <location>
        <begin position="87"/>
        <end position="97"/>
    </location>
</feature>
<sequence length="722" mass="81680">MSSSPVPYEGHPSSLPANFLDFSPLSPIYVLPTHLDDDELHEIEDQIQDLNGDLTYDIKEAKIILGKISTKKRAELELRIRKLSTQEVTAPSGTGTSTKKHGAEGPHTPRKRVKISEIDDDDNVANWKVQGEKRAVETHLSPSSRSLSKNISDLGNGQHASPINRYEIIDLTQDEPTPTDTPSDADTCNLIKVVKLQWLNDCRTRNEVLDISPYLVYEGKIKMRPPDPINSQQQSAGIVRVYQRDAPKSQHILAERPTGSEILERARSDVNYNQATHQDALYGAAPHGERRFRNQSSRSGGKQNEVFRKPAKLMELTTEEYESAGDQEMPPAPDWVKHHQLYACQRVALINPPNGDFIEELKKIRLARILTNDEIGVRAYSTSIASLASYPYKIINPKEILRLPGCDIKIANLWIEWKNSNGKIKAAEEAQNDPTLKILNLFYEIWGVGATTAREFYYEKGWTDLDDIVEYGWDTLTRVQQIGVKYYDEFQKKIPRSEVEFIASKVREHAVKVRDEGIELMVVGGYRRGKKESGDVDIIVSHRHLDKTAGLVQDIVESLEQEGWITHTLTLSLTNTHRNQSTLPFKTSKPAHGVGFDTLDKALVVWQDPVWPNMEADLRQNPNMKNPNVHRRVDIIVSPWRTVGCAVLGWTSGTTFQRDLRRYARIVKGWKFDSSGIRDRTTGEVVELEGPDGVSGSMVDAEKRVFEGFGLEYREPWERCTG</sequence>
<accession>A0A0D2A6C0</accession>
<dbReference type="PRINTS" id="PR00869">
    <property type="entry name" value="DNAPOLX"/>
</dbReference>
<dbReference type="InterPro" id="IPR029398">
    <property type="entry name" value="PolB_thumb"/>
</dbReference>
<keyword evidence="13" id="KW-0539">Nucleus</keyword>
<dbReference type="InterPro" id="IPR022312">
    <property type="entry name" value="DNA_pol_X"/>
</dbReference>
<dbReference type="InterPro" id="IPR037160">
    <property type="entry name" value="DNA_Pol_thumb_sf"/>
</dbReference>
<evidence type="ECO:0000256" key="12">
    <source>
        <dbReference type="ARBA" id="ARBA00023239"/>
    </source>
</evidence>
<evidence type="ECO:0000313" key="18">
    <source>
        <dbReference type="Proteomes" id="UP000053259"/>
    </source>
</evidence>
<dbReference type="InParanoid" id="A0A0D2A6C0"/>
<evidence type="ECO:0000256" key="1">
    <source>
        <dbReference type="ARBA" id="ARBA00001936"/>
    </source>
</evidence>
<dbReference type="InterPro" id="IPR028207">
    <property type="entry name" value="DNA_pol_B_palm_palm"/>
</dbReference>
<keyword evidence="11" id="KW-0234">DNA repair</keyword>
<comment type="cofactor">
    <cofactor evidence="1">
        <name>Mn(2+)</name>
        <dbReference type="ChEBI" id="CHEBI:29035"/>
    </cofactor>
</comment>
<dbReference type="InterPro" id="IPR010996">
    <property type="entry name" value="HHH_MUS81"/>
</dbReference>
<protein>
    <recommendedName>
        <fullName evidence="5">DNA polymerase lambda</fullName>
        <ecNumber evidence="4">2.7.7.7</ecNumber>
    </recommendedName>
</protein>
<dbReference type="Gene3D" id="3.30.210.10">
    <property type="entry name" value="DNA polymerase, thumb domain"/>
    <property type="match status" value="1"/>
</dbReference>
<dbReference type="GO" id="GO:0003677">
    <property type="term" value="F:DNA binding"/>
    <property type="evidence" value="ECO:0007669"/>
    <property type="project" value="InterPro"/>
</dbReference>
<keyword evidence="18" id="KW-1185">Reference proteome</keyword>
<evidence type="ECO:0000256" key="11">
    <source>
        <dbReference type="ARBA" id="ARBA00023204"/>
    </source>
</evidence>
<evidence type="ECO:0000256" key="9">
    <source>
        <dbReference type="ARBA" id="ARBA00022763"/>
    </source>
</evidence>
<dbReference type="InterPro" id="IPR002054">
    <property type="entry name" value="DNA-dir_DNA_pol_X"/>
</dbReference>
<dbReference type="PROSITE" id="PS50172">
    <property type="entry name" value="BRCT"/>
    <property type="match status" value="1"/>
</dbReference>
<dbReference type="SUPFAM" id="SSF81585">
    <property type="entry name" value="PsbU/PolX domain-like"/>
    <property type="match status" value="1"/>
</dbReference>
<dbReference type="Proteomes" id="UP000053259">
    <property type="component" value="Unassembled WGS sequence"/>
</dbReference>
<evidence type="ECO:0000256" key="14">
    <source>
        <dbReference type="ARBA" id="ARBA00049244"/>
    </source>
</evidence>
<evidence type="ECO:0000256" key="4">
    <source>
        <dbReference type="ARBA" id="ARBA00012417"/>
    </source>
</evidence>
<feature type="region of interest" description="Disordered" evidence="15">
    <location>
        <begin position="288"/>
        <end position="309"/>
    </location>
</feature>
<dbReference type="EMBL" id="KN847551">
    <property type="protein sequence ID" value="KIW02105.1"/>
    <property type="molecule type" value="Genomic_DNA"/>
</dbReference>
<dbReference type="STRING" id="253628.A0A0D2A6C0"/>
<feature type="region of interest" description="Disordered" evidence="15">
    <location>
        <begin position="133"/>
        <end position="159"/>
    </location>
</feature>
<evidence type="ECO:0000256" key="2">
    <source>
        <dbReference type="ARBA" id="ARBA00004123"/>
    </source>
</evidence>
<dbReference type="InterPro" id="IPR036420">
    <property type="entry name" value="BRCT_dom_sf"/>
</dbReference>
<evidence type="ECO:0000256" key="15">
    <source>
        <dbReference type="SAM" id="MobiDB-lite"/>
    </source>
</evidence>
<dbReference type="InterPro" id="IPR043519">
    <property type="entry name" value="NT_sf"/>
</dbReference>
<dbReference type="GO" id="GO:0003887">
    <property type="term" value="F:DNA-directed DNA polymerase activity"/>
    <property type="evidence" value="ECO:0007669"/>
    <property type="project" value="UniProtKB-KW"/>
</dbReference>
<dbReference type="GeneID" id="27314568"/>
<evidence type="ECO:0000256" key="5">
    <source>
        <dbReference type="ARBA" id="ARBA00016513"/>
    </source>
</evidence>
<keyword evidence="7" id="KW-0548">Nucleotidyltransferase</keyword>
<evidence type="ECO:0000313" key="17">
    <source>
        <dbReference type="EMBL" id="KIW02105.1"/>
    </source>
</evidence>
<dbReference type="GO" id="GO:0016829">
    <property type="term" value="F:lyase activity"/>
    <property type="evidence" value="ECO:0007669"/>
    <property type="project" value="UniProtKB-KW"/>
</dbReference>
<dbReference type="Gene3D" id="3.30.460.10">
    <property type="entry name" value="Beta Polymerase, domain 2"/>
    <property type="match status" value="1"/>
</dbReference>
<dbReference type="PANTHER" id="PTHR11276:SF29">
    <property type="entry name" value="DNA POLYMERASE TYPE-X FAMILY PROTEIN POL4"/>
    <property type="match status" value="1"/>
</dbReference>
<evidence type="ECO:0000256" key="7">
    <source>
        <dbReference type="ARBA" id="ARBA00022695"/>
    </source>
</evidence>
<dbReference type="InterPro" id="IPR018944">
    <property type="entry name" value="DNA_pol_lambd_fingers_domain"/>
</dbReference>
<dbReference type="Pfam" id="PF10391">
    <property type="entry name" value="DNA_pol_lambd_f"/>
    <property type="match status" value="1"/>
</dbReference>
<dbReference type="OrthoDB" id="205514at2759"/>
<comment type="subcellular location">
    <subcellularLocation>
        <location evidence="2">Nucleus</location>
    </subcellularLocation>
</comment>
<name>A0A0D2A6C0_9PEZI</name>